<dbReference type="InterPro" id="IPR024607">
    <property type="entry name" value="Sulfatase_CS"/>
</dbReference>
<dbReference type="PANTHER" id="PTHR42693:SF53">
    <property type="entry name" value="ENDO-4-O-SULFATASE"/>
    <property type="match status" value="1"/>
</dbReference>
<dbReference type="InterPro" id="IPR050738">
    <property type="entry name" value="Sulfatase"/>
</dbReference>
<feature type="domain" description="Sulfatase N-terminal" evidence="5">
    <location>
        <begin position="2"/>
        <end position="283"/>
    </location>
</feature>
<gene>
    <name evidence="6" type="ORF">H7B67_05015</name>
</gene>
<keyword evidence="3" id="KW-0378">Hydrolase</keyword>
<dbReference type="CDD" id="cd16027">
    <property type="entry name" value="SGSH"/>
    <property type="match status" value="1"/>
</dbReference>
<comment type="similarity">
    <text evidence="1">Belongs to the sulfatase family.</text>
</comment>
<sequence>MNLVYIHSHDTGKWIEPYGYPVSTPSLMKFAKEATTFRQAFAAAPTCSPSRSALLTGLSPHSCGMNGLMHRGFKLNDPKSHLASVLKEQGYRTVLCGFQHEATDPTQIGYERILNEAPTPITAETQTRYDANTAALAAEYLLREGTGERPFFLSVGFTQTHRPYPSPEDESEAEYVMVPPWLHDNAEIRRDVSSLNESIRRLDRCIGEVLSALEASGLREETAVLFTTDHGIAFPWMKGHLYDPGVAVSLLLDFPGNSKKGQVTDVLISHLDVVPTVCELADIPSPGELQGHSLLPWFRGETDHVRDAVYSELTFHKSYEPVRSVRSNRYKLIRSYQANPMYVHVCGDEGDSERFVVRHGFHEEKREREQFFDLYLDPLERTNRIGDPRYQDAIAELSGKLEEWMLATCDPLLQGPVVPPEGARLEEFPNSY</sequence>
<dbReference type="Proteomes" id="UP000535838">
    <property type="component" value="Unassembled WGS sequence"/>
</dbReference>
<reference evidence="6 7" key="1">
    <citation type="submission" date="2020-08" db="EMBL/GenBank/DDBJ databases">
        <title>Cohnella phylogeny.</title>
        <authorList>
            <person name="Dunlap C."/>
        </authorList>
    </citation>
    <scope>NUCLEOTIDE SEQUENCE [LARGE SCALE GENOMIC DNA]</scope>
    <source>
        <strain evidence="6 7">DSM 25241</strain>
    </source>
</reference>
<dbReference type="RefSeq" id="WP_185118707.1">
    <property type="nucleotide sequence ID" value="NZ_JACJVQ010000005.1"/>
</dbReference>
<dbReference type="GO" id="GO:0004065">
    <property type="term" value="F:arylsulfatase activity"/>
    <property type="evidence" value="ECO:0007669"/>
    <property type="project" value="TreeGrafter"/>
</dbReference>
<evidence type="ECO:0000256" key="2">
    <source>
        <dbReference type="ARBA" id="ARBA00022723"/>
    </source>
</evidence>
<keyword evidence="4" id="KW-0106">Calcium</keyword>
<keyword evidence="2" id="KW-0479">Metal-binding</keyword>
<dbReference type="PANTHER" id="PTHR42693">
    <property type="entry name" value="ARYLSULFATASE FAMILY MEMBER"/>
    <property type="match status" value="1"/>
</dbReference>
<dbReference type="GO" id="GO:0046872">
    <property type="term" value="F:metal ion binding"/>
    <property type="evidence" value="ECO:0007669"/>
    <property type="project" value="UniProtKB-KW"/>
</dbReference>
<proteinExistence type="inferred from homology"/>
<dbReference type="InterPro" id="IPR017850">
    <property type="entry name" value="Alkaline_phosphatase_core_sf"/>
</dbReference>
<dbReference type="Pfam" id="PF00884">
    <property type="entry name" value="Sulfatase"/>
    <property type="match status" value="1"/>
</dbReference>
<dbReference type="AlphaFoldDB" id="A0A841SNE3"/>
<protein>
    <submittedName>
        <fullName evidence="6">Sulfatase</fullName>
    </submittedName>
</protein>
<dbReference type="EMBL" id="JACJVQ010000005">
    <property type="protein sequence ID" value="MBB6633464.1"/>
    <property type="molecule type" value="Genomic_DNA"/>
</dbReference>
<evidence type="ECO:0000313" key="7">
    <source>
        <dbReference type="Proteomes" id="UP000535838"/>
    </source>
</evidence>
<evidence type="ECO:0000313" key="6">
    <source>
        <dbReference type="EMBL" id="MBB6633464.1"/>
    </source>
</evidence>
<dbReference type="Gene3D" id="3.40.720.10">
    <property type="entry name" value="Alkaline Phosphatase, subunit A"/>
    <property type="match status" value="1"/>
</dbReference>
<evidence type="ECO:0000256" key="1">
    <source>
        <dbReference type="ARBA" id="ARBA00008779"/>
    </source>
</evidence>
<evidence type="ECO:0000256" key="4">
    <source>
        <dbReference type="ARBA" id="ARBA00022837"/>
    </source>
</evidence>
<evidence type="ECO:0000259" key="5">
    <source>
        <dbReference type="Pfam" id="PF00884"/>
    </source>
</evidence>
<name>A0A841SNE3_9BACL</name>
<dbReference type="SUPFAM" id="SSF53649">
    <property type="entry name" value="Alkaline phosphatase-like"/>
    <property type="match status" value="1"/>
</dbReference>
<keyword evidence="7" id="KW-1185">Reference proteome</keyword>
<evidence type="ECO:0000256" key="3">
    <source>
        <dbReference type="ARBA" id="ARBA00022801"/>
    </source>
</evidence>
<accession>A0A841SNE3</accession>
<dbReference type="PROSITE" id="PS00523">
    <property type="entry name" value="SULFATASE_1"/>
    <property type="match status" value="1"/>
</dbReference>
<dbReference type="InterPro" id="IPR000917">
    <property type="entry name" value="Sulfatase_N"/>
</dbReference>
<comment type="caution">
    <text evidence="6">The sequence shown here is derived from an EMBL/GenBank/DDBJ whole genome shotgun (WGS) entry which is preliminary data.</text>
</comment>
<organism evidence="6 7">
    <name type="scientific">Cohnella thailandensis</name>
    <dbReference type="NCBI Taxonomy" id="557557"/>
    <lineage>
        <taxon>Bacteria</taxon>
        <taxon>Bacillati</taxon>
        <taxon>Bacillota</taxon>
        <taxon>Bacilli</taxon>
        <taxon>Bacillales</taxon>
        <taxon>Paenibacillaceae</taxon>
        <taxon>Cohnella</taxon>
    </lineage>
</organism>